<reference evidence="1" key="1">
    <citation type="journal article" date="2015" name="Nature">
        <title>Complex archaea that bridge the gap between prokaryotes and eukaryotes.</title>
        <authorList>
            <person name="Spang A."/>
            <person name="Saw J.H."/>
            <person name="Jorgensen S.L."/>
            <person name="Zaremba-Niedzwiedzka K."/>
            <person name="Martijn J."/>
            <person name="Lind A.E."/>
            <person name="van Eijk R."/>
            <person name="Schleper C."/>
            <person name="Guy L."/>
            <person name="Ettema T.J."/>
        </authorList>
    </citation>
    <scope>NUCLEOTIDE SEQUENCE</scope>
</reference>
<evidence type="ECO:0000313" key="1">
    <source>
        <dbReference type="EMBL" id="KKL47295.1"/>
    </source>
</evidence>
<organism evidence="1">
    <name type="scientific">marine sediment metagenome</name>
    <dbReference type="NCBI Taxonomy" id="412755"/>
    <lineage>
        <taxon>unclassified sequences</taxon>
        <taxon>metagenomes</taxon>
        <taxon>ecological metagenomes</taxon>
    </lineage>
</organism>
<dbReference type="AlphaFoldDB" id="A0A0F9ER09"/>
<proteinExistence type="predicted"/>
<sequence>MPPRTVPRNPALDAIFQDITNRAAEARQQEEAQRGGGVFGGVTGLVSTGLAKGASGVGFAVGTSLRVLDLPRQWVSKPLLGAVTATIEGKWGQVGSLNDLRTIWDEANVPGPLKFAAELGTDPLIFFGGFGFFKGTGVRLASQLLHNQGIIKGSLSGAKFTRAAWKLANDPGVLSLEKSLVAGEKISTATSLRATLSMQKAGLVGEGTNAVRQAAAALRNADPRTIRSLMPGIIARKVGPLSRVLGPTEAAWEALWNVPISVVKPFVLRAAGPISKSAGVGINAFGRTQLARKIVSFMSSQSNFARTTGAFMDAGRPLVGKGAAVAGKQRGSIFTTPTAESVKRLAYDSWGAASRDLERVAAVTGLAEHDVMIRPRPWKPSNWAWGSWSPRTSRGF</sequence>
<comment type="caution">
    <text evidence="1">The sequence shown here is derived from an EMBL/GenBank/DDBJ whole genome shotgun (WGS) entry which is preliminary data.</text>
</comment>
<protein>
    <submittedName>
        <fullName evidence="1">Uncharacterized protein</fullName>
    </submittedName>
</protein>
<name>A0A0F9ER09_9ZZZZ</name>
<accession>A0A0F9ER09</accession>
<gene>
    <name evidence="1" type="ORF">LCGC14_2336970</name>
</gene>
<dbReference type="EMBL" id="LAZR01033719">
    <property type="protein sequence ID" value="KKL47295.1"/>
    <property type="molecule type" value="Genomic_DNA"/>
</dbReference>